<dbReference type="GO" id="GO:0003700">
    <property type="term" value="F:DNA-binding transcription factor activity"/>
    <property type="evidence" value="ECO:0007669"/>
    <property type="project" value="InterPro"/>
</dbReference>
<dbReference type="Gene3D" id="1.10.10.10">
    <property type="entry name" value="Winged helix-like DNA-binding domain superfamily/Winged helix DNA-binding domain"/>
    <property type="match status" value="1"/>
</dbReference>
<evidence type="ECO:0000313" key="6">
    <source>
        <dbReference type="EMBL" id="MDT8843736.1"/>
    </source>
</evidence>
<dbReference type="InterPro" id="IPR050950">
    <property type="entry name" value="HTH-type_LysR_regulators"/>
</dbReference>
<dbReference type="SUPFAM" id="SSF53850">
    <property type="entry name" value="Periplasmic binding protein-like II"/>
    <property type="match status" value="1"/>
</dbReference>
<proteinExistence type="inferred from homology"/>
<dbReference type="PANTHER" id="PTHR30419">
    <property type="entry name" value="HTH-TYPE TRANSCRIPTIONAL REGULATOR YBHD"/>
    <property type="match status" value="1"/>
</dbReference>
<evidence type="ECO:0000256" key="4">
    <source>
        <dbReference type="ARBA" id="ARBA00023163"/>
    </source>
</evidence>
<dbReference type="SUPFAM" id="SSF46785">
    <property type="entry name" value="Winged helix' DNA-binding domain"/>
    <property type="match status" value="1"/>
</dbReference>
<gene>
    <name evidence="6" type="ORF">ParKJ_40780</name>
</gene>
<dbReference type="InterPro" id="IPR036390">
    <property type="entry name" value="WH_DNA-bd_sf"/>
</dbReference>
<comment type="caution">
    <text evidence="6">The sequence shown here is derived from an EMBL/GenBank/DDBJ whole genome shotgun (WGS) entry which is preliminary data.</text>
</comment>
<dbReference type="RefSeq" id="WP_216749717.1">
    <property type="nucleotide sequence ID" value="NZ_JAHNIZ010000001.1"/>
</dbReference>
<dbReference type="PANTHER" id="PTHR30419:SF2">
    <property type="entry name" value="LYSR FAMILY TRANSCRIPTIONAL REGULATOR"/>
    <property type="match status" value="1"/>
</dbReference>
<dbReference type="Gene3D" id="3.40.190.10">
    <property type="entry name" value="Periplasmic binding protein-like II"/>
    <property type="match status" value="2"/>
</dbReference>
<reference evidence="6" key="1">
    <citation type="submission" date="2022-08" db="EMBL/GenBank/DDBJ databases">
        <authorList>
            <person name="Kim S.-J."/>
        </authorList>
    </citation>
    <scope>NUCLEOTIDE SEQUENCE</scope>
    <source>
        <strain evidence="6">KJ</strain>
    </source>
</reference>
<evidence type="ECO:0000256" key="3">
    <source>
        <dbReference type="ARBA" id="ARBA00023125"/>
    </source>
</evidence>
<dbReference type="AlphaFoldDB" id="A0AAP5QGE2"/>
<organism evidence="6 7">
    <name type="scientific">Paraburkholderia fungorum</name>
    <dbReference type="NCBI Taxonomy" id="134537"/>
    <lineage>
        <taxon>Bacteria</taxon>
        <taxon>Pseudomonadati</taxon>
        <taxon>Pseudomonadota</taxon>
        <taxon>Betaproteobacteria</taxon>
        <taxon>Burkholderiales</taxon>
        <taxon>Burkholderiaceae</taxon>
        <taxon>Paraburkholderia</taxon>
    </lineage>
</organism>
<dbReference type="Pfam" id="PF00126">
    <property type="entry name" value="HTH_1"/>
    <property type="match status" value="1"/>
</dbReference>
<feature type="domain" description="HTH lysR-type" evidence="5">
    <location>
        <begin position="8"/>
        <end position="65"/>
    </location>
</feature>
<protein>
    <submittedName>
        <fullName evidence="6">LysR family transcriptional regulator</fullName>
    </submittedName>
</protein>
<dbReference type="PROSITE" id="PS50931">
    <property type="entry name" value="HTH_LYSR"/>
    <property type="match status" value="1"/>
</dbReference>
<dbReference type="GO" id="GO:0003677">
    <property type="term" value="F:DNA binding"/>
    <property type="evidence" value="ECO:0007669"/>
    <property type="project" value="UniProtKB-KW"/>
</dbReference>
<comment type="similarity">
    <text evidence="1">Belongs to the LysR transcriptional regulatory family.</text>
</comment>
<keyword evidence="2" id="KW-0805">Transcription regulation</keyword>
<dbReference type="Pfam" id="PF03466">
    <property type="entry name" value="LysR_substrate"/>
    <property type="match status" value="1"/>
</dbReference>
<dbReference type="Proteomes" id="UP001246473">
    <property type="component" value="Unassembled WGS sequence"/>
</dbReference>
<evidence type="ECO:0000256" key="2">
    <source>
        <dbReference type="ARBA" id="ARBA00023015"/>
    </source>
</evidence>
<accession>A0AAP5QGE2</accession>
<name>A0AAP5QGE2_9BURK</name>
<keyword evidence="4" id="KW-0804">Transcription</keyword>
<dbReference type="InterPro" id="IPR005119">
    <property type="entry name" value="LysR_subst-bd"/>
</dbReference>
<evidence type="ECO:0000256" key="1">
    <source>
        <dbReference type="ARBA" id="ARBA00009437"/>
    </source>
</evidence>
<dbReference type="InterPro" id="IPR000847">
    <property type="entry name" value="LysR_HTH_N"/>
</dbReference>
<evidence type="ECO:0000259" key="5">
    <source>
        <dbReference type="PROSITE" id="PS50931"/>
    </source>
</evidence>
<evidence type="ECO:0000313" key="7">
    <source>
        <dbReference type="Proteomes" id="UP001246473"/>
    </source>
</evidence>
<dbReference type="InterPro" id="IPR036388">
    <property type="entry name" value="WH-like_DNA-bd_sf"/>
</dbReference>
<sequence>MILNLARFDFVLMRLVVDCAQSGSLSAAARSSHLALAAASRRVRELEATLGQPLFDRQPKGLSITEAGRVFVRHALTLLQTMDQLDSELGDLRLWKTRHIRLSASTAALTQFLPPLLARYTVLEPQLCIDLDEEVSDAVVLAVREGRADVGIFVEGPDTTNLNTRQFRCDELVLVMPGSHRLASGTAPVPFIETLDEDWISLVNGAALLERQQQSALSANKPLRLRVQVRTFEAVCHLVAANLGIAILPRLAVSPFLRGLDLVSRPLADHWAKRRLLIASATAQQLPEVGNLINFLADPSQNTKDPIRNGNRRAEADFSY</sequence>
<keyword evidence="3" id="KW-0238">DNA-binding</keyword>
<dbReference type="EMBL" id="JANSLM010000028">
    <property type="protein sequence ID" value="MDT8843736.1"/>
    <property type="molecule type" value="Genomic_DNA"/>
</dbReference>
<dbReference type="GO" id="GO:0005829">
    <property type="term" value="C:cytosol"/>
    <property type="evidence" value="ECO:0007669"/>
    <property type="project" value="TreeGrafter"/>
</dbReference>